<dbReference type="EMBL" id="GL996512">
    <property type="protein sequence ID" value="EGV65973.1"/>
    <property type="molecule type" value="Genomic_DNA"/>
</dbReference>
<dbReference type="AlphaFoldDB" id="G3AZ04"/>
<dbReference type="KEGG" id="cten:18250186"/>
<dbReference type="Proteomes" id="UP000000707">
    <property type="component" value="Unassembled WGS sequence"/>
</dbReference>
<dbReference type="HOGENOM" id="CLU_1160996_0_0_1"/>
<keyword evidence="2" id="KW-1185">Reference proteome</keyword>
<dbReference type="GeneID" id="18250186"/>
<proteinExistence type="predicted"/>
<dbReference type="eggNOG" id="ENOG502T5UX">
    <property type="taxonomic scope" value="Eukaryota"/>
</dbReference>
<organism evidence="2">
    <name type="scientific">Candida tenuis (strain ATCC 10573 / BCRC 21748 / CBS 615 / JCM 9827 / NBRC 10315 / NRRL Y-1498 / VKM Y-70)</name>
    <name type="common">Yeast</name>
    <name type="synonym">Yamadazyma tenuis</name>
    <dbReference type="NCBI Taxonomy" id="590646"/>
    <lineage>
        <taxon>Eukaryota</taxon>
        <taxon>Fungi</taxon>
        <taxon>Dikarya</taxon>
        <taxon>Ascomycota</taxon>
        <taxon>Saccharomycotina</taxon>
        <taxon>Pichiomycetes</taxon>
        <taxon>Debaryomycetaceae</taxon>
        <taxon>Yamadazyma</taxon>
    </lineage>
</organism>
<dbReference type="OrthoDB" id="4019261at2759"/>
<protein>
    <submittedName>
        <fullName evidence="1">Uncharacterized protein</fullName>
    </submittedName>
</protein>
<sequence length="239" mass="26799">MDTIDKLETISGLRKRKFRSKIPKFKFLSKLFNKKKAIIKELESILKSIKKIKKLKAETPEISTRGLSEKKDEIIESLLVKVFVALKDSELITPMLEFSLTDEQVRGGLVKTTVDLLKANVIPWEEIFTALKESGLAVEVVRFLLTDPETIEGEIDLILELIPRLIEEKVINLEDLLKILPHTYTTTTKTGTTTTETISFPSGGDSVLVELPITTLLTFFATNQTLVVPTPTPTVNGFL</sequence>
<dbReference type="STRING" id="590646.G3AZ04"/>
<name>G3AZ04_CANTC</name>
<accession>G3AZ04</accession>
<evidence type="ECO:0000313" key="2">
    <source>
        <dbReference type="Proteomes" id="UP000000707"/>
    </source>
</evidence>
<dbReference type="RefSeq" id="XP_006684547.1">
    <property type="nucleotide sequence ID" value="XM_006684484.1"/>
</dbReference>
<reference evidence="1 2" key="1">
    <citation type="journal article" date="2011" name="Proc. Natl. Acad. Sci. U.S.A.">
        <title>Comparative genomics of xylose-fermenting fungi for enhanced biofuel production.</title>
        <authorList>
            <person name="Wohlbach D.J."/>
            <person name="Kuo A."/>
            <person name="Sato T.K."/>
            <person name="Potts K.M."/>
            <person name="Salamov A.A."/>
            <person name="LaButti K.M."/>
            <person name="Sun H."/>
            <person name="Clum A."/>
            <person name="Pangilinan J.L."/>
            <person name="Lindquist E.A."/>
            <person name="Lucas S."/>
            <person name="Lapidus A."/>
            <person name="Jin M."/>
            <person name="Gunawan C."/>
            <person name="Balan V."/>
            <person name="Dale B.E."/>
            <person name="Jeffries T.W."/>
            <person name="Zinkel R."/>
            <person name="Barry K.W."/>
            <person name="Grigoriev I.V."/>
            <person name="Gasch A.P."/>
        </authorList>
    </citation>
    <scope>NUCLEOTIDE SEQUENCE [LARGE SCALE GENOMIC DNA]</scope>
    <source>
        <strain evidence="2">ATCC 10573 / BCRC 21748 / CBS 615 / JCM 9827 / NBRC 10315 / NRRL Y-1498 / VKM Y-70</strain>
    </source>
</reference>
<evidence type="ECO:0000313" key="1">
    <source>
        <dbReference type="EMBL" id="EGV65973.1"/>
    </source>
</evidence>
<gene>
    <name evidence="1" type="ORF">CANTEDRAFT_92321</name>
</gene>